<dbReference type="InterPro" id="IPR035906">
    <property type="entry name" value="MetI-like_sf"/>
</dbReference>
<feature type="transmembrane region" description="Helical" evidence="7">
    <location>
        <begin position="268"/>
        <end position="290"/>
    </location>
</feature>
<feature type="transmembrane region" description="Helical" evidence="7">
    <location>
        <begin position="82"/>
        <end position="102"/>
    </location>
</feature>
<dbReference type="GO" id="GO:0005886">
    <property type="term" value="C:plasma membrane"/>
    <property type="evidence" value="ECO:0007669"/>
    <property type="project" value="UniProtKB-SubCell"/>
</dbReference>
<dbReference type="Gene3D" id="1.10.3720.10">
    <property type="entry name" value="MetI-like"/>
    <property type="match status" value="1"/>
</dbReference>
<proteinExistence type="inferred from homology"/>
<sequence length="297" mass="33248">MNSQNKRMTFYKKQSIILSLFAIPQAIVYVIFFITPIIGGIIYSFTDYNGINKKLNFVGLENYRAVFSNSRFLKTVMFNVKYSAFLVIFIVSLSLILAIILNSSLQGKTMFRSVFFFPAVLPLLTMGLVFNSIITKGLPQLGANLGFESWEISLLSKPDTAMYAILFVAIWQGLAIPTVLFLAGLQTVPRELEESASLDGATAWNKFRFITLPFLVPTITMVFVLTLKQGLMVFDLIMSMTQGGPAGSTESMAMLIYNHGFVERRLSVAMAEALILAVIVCTVSFIQIVWSNRKRIY</sequence>
<dbReference type="PANTHER" id="PTHR43227:SF11">
    <property type="entry name" value="BLL4140 PROTEIN"/>
    <property type="match status" value="1"/>
</dbReference>
<dbReference type="SUPFAM" id="SSF161098">
    <property type="entry name" value="MetI-like"/>
    <property type="match status" value="1"/>
</dbReference>
<dbReference type="InterPro" id="IPR050809">
    <property type="entry name" value="UgpAE/MalFG_permease"/>
</dbReference>
<protein>
    <submittedName>
        <fullName evidence="9">Sugar ABC transporter permease</fullName>
    </submittedName>
</protein>
<feature type="transmembrane region" description="Helical" evidence="7">
    <location>
        <begin position="161"/>
        <end position="188"/>
    </location>
</feature>
<evidence type="ECO:0000256" key="3">
    <source>
        <dbReference type="ARBA" id="ARBA00022475"/>
    </source>
</evidence>
<evidence type="ECO:0000256" key="1">
    <source>
        <dbReference type="ARBA" id="ARBA00004651"/>
    </source>
</evidence>
<dbReference type="AlphaFoldDB" id="A0AAU7PS77"/>
<dbReference type="GO" id="GO:0055085">
    <property type="term" value="P:transmembrane transport"/>
    <property type="evidence" value="ECO:0007669"/>
    <property type="project" value="InterPro"/>
</dbReference>
<dbReference type="RefSeq" id="WP_349947886.1">
    <property type="nucleotide sequence ID" value="NZ_CP157940.1"/>
</dbReference>
<name>A0AAU7PS77_9FIRM</name>
<dbReference type="PROSITE" id="PS50928">
    <property type="entry name" value="ABC_TM1"/>
    <property type="match status" value="1"/>
</dbReference>
<gene>
    <name evidence="9" type="ORF">ABFV83_05240</name>
</gene>
<dbReference type="Pfam" id="PF00528">
    <property type="entry name" value="BPD_transp_1"/>
    <property type="match status" value="1"/>
</dbReference>
<evidence type="ECO:0000256" key="2">
    <source>
        <dbReference type="ARBA" id="ARBA00022448"/>
    </source>
</evidence>
<feature type="domain" description="ABC transmembrane type-1" evidence="8">
    <location>
        <begin position="76"/>
        <end position="287"/>
    </location>
</feature>
<accession>A0AAU7PS77</accession>
<evidence type="ECO:0000256" key="4">
    <source>
        <dbReference type="ARBA" id="ARBA00022692"/>
    </source>
</evidence>
<keyword evidence="2 7" id="KW-0813">Transport</keyword>
<feature type="transmembrane region" description="Helical" evidence="7">
    <location>
        <begin position="209"/>
        <end position="227"/>
    </location>
</feature>
<evidence type="ECO:0000256" key="7">
    <source>
        <dbReference type="RuleBase" id="RU363032"/>
    </source>
</evidence>
<comment type="similarity">
    <text evidence="7">Belongs to the binding-protein-dependent transport system permease family.</text>
</comment>
<comment type="subcellular location">
    <subcellularLocation>
        <location evidence="1 7">Cell membrane</location>
        <topology evidence="1 7">Multi-pass membrane protein</topology>
    </subcellularLocation>
</comment>
<evidence type="ECO:0000256" key="6">
    <source>
        <dbReference type="ARBA" id="ARBA00023136"/>
    </source>
</evidence>
<keyword evidence="6 7" id="KW-0472">Membrane</keyword>
<keyword evidence="5 7" id="KW-1133">Transmembrane helix</keyword>
<evidence type="ECO:0000256" key="5">
    <source>
        <dbReference type="ARBA" id="ARBA00022989"/>
    </source>
</evidence>
<evidence type="ECO:0000313" key="9">
    <source>
        <dbReference type="EMBL" id="XBS55207.1"/>
    </source>
</evidence>
<dbReference type="PANTHER" id="PTHR43227">
    <property type="entry name" value="BLL4140 PROTEIN"/>
    <property type="match status" value="1"/>
</dbReference>
<dbReference type="InterPro" id="IPR000515">
    <property type="entry name" value="MetI-like"/>
</dbReference>
<reference evidence="9" key="1">
    <citation type="submission" date="2024-06" db="EMBL/GenBank/DDBJ databases">
        <title>Lacrimispora cavernae sp. nov., a novel anaerobe isolated from bat guano pile inside a cave.</title>
        <authorList>
            <person name="Miller S.L."/>
            <person name="Lu N."/>
            <person name="King J."/>
            <person name="Sankaranarayanan K."/>
            <person name="Lawson P.A."/>
        </authorList>
    </citation>
    <scope>NUCLEOTIDE SEQUENCE</scope>
    <source>
        <strain evidence="9">BS-2</strain>
    </source>
</reference>
<dbReference type="CDD" id="cd06261">
    <property type="entry name" value="TM_PBP2"/>
    <property type="match status" value="1"/>
</dbReference>
<organism evidence="9">
    <name type="scientific">Lacrimispora sp. BS-2</name>
    <dbReference type="NCBI Taxonomy" id="3151850"/>
    <lineage>
        <taxon>Bacteria</taxon>
        <taxon>Bacillati</taxon>
        <taxon>Bacillota</taxon>
        <taxon>Clostridia</taxon>
        <taxon>Lachnospirales</taxon>
        <taxon>Lachnospiraceae</taxon>
        <taxon>Lacrimispora</taxon>
    </lineage>
</organism>
<keyword evidence="4 7" id="KW-0812">Transmembrane</keyword>
<dbReference type="EMBL" id="CP157940">
    <property type="protein sequence ID" value="XBS55207.1"/>
    <property type="molecule type" value="Genomic_DNA"/>
</dbReference>
<feature type="transmembrane region" description="Helical" evidence="7">
    <location>
        <begin position="20"/>
        <end position="45"/>
    </location>
</feature>
<feature type="transmembrane region" description="Helical" evidence="7">
    <location>
        <begin position="114"/>
        <end position="134"/>
    </location>
</feature>
<evidence type="ECO:0000259" key="8">
    <source>
        <dbReference type="PROSITE" id="PS50928"/>
    </source>
</evidence>
<keyword evidence="3" id="KW-1003">Cell membrane</keyword>